<dbReference type="PANTHER" id="PTHR13008:SF7">
    <property type="entry name" value="MAP KINASE-ACTIVATING DEATH DOMAIN PROTEIN"/>
    <property type="match status" value="1"/>
</dbReference>
<dbReference type="Pfam" id="PF23629">
    <property type="entry name" value="Death_MADD"/>
    <property type="match status" value="1"/>
</dbReference>
<dbReference type="GO" id="GO:0005829">
    <property type="term" value="C:cytosol"/>
    <property type="evidence" value="ECO:0007669"/>
    <property type="project" value="TreeGrafter"/>
</dbReference>
<organism evidence="2 3">
    <name type="scientific">Protopolystoma xenopodis</name>
    <dbReference type="NCBI Taxonomy" id="117903"/>
    <lineage>
        <taxon>Eukaryota</taxon>
        <taxon>Metazoa</taxon>
        <taxon>Spiralia</taxon>
        <taxon>Lophotrochozoa</taxon>
        <taxon>Platyhelminthes</taxon>
        <taxon>Monogenea</taxon>
        <taxon>Polyopisthocotylea</taxon>
        <taxon>Polystomatidea</taxon>
        <taxon>Polystomatidae</taxon>
        <taxon>Protopolystoma</taxon>
    </lineage>
</organism>
<evidence type="ECO:0000313" key="3">
    <source>
        <dbReference type="Proteomes" id="UP000784294"/>
    </source>
</evidence>
<feature type="domain" description="MAP kinase-activating death" evidence="1">
    <location>
        <begin position="4"/>
        <end position="79"/>
    </location>
</feature>
<protein>
    <recommendedName>
        <fullName evidence="1">MAP kinase-activating death domain-containing protein</fullName>
    </recommendedName>
</protein>
<name>A0A3S5AHJ4_9PLAT</name>
<dbReference type="Proteomes" id="UP000784294">
    <property type="component" value="Unassembled WGS sequence"/>
</dbReference>
<reference evidence="2" key="1">
    <citation type="submission" date="2018-11" db="EMBL/GenBank/DDBJ databases">
        <authorList>
            <consortium name="Pathogen Informatics"/>
        </authorList>
    </citation>
    <scope>NUCLEOTIDE SEQUENCE</scope>
</reference>
<dbReference type="OrthoDB" id="6282239at2759"/>
<dbReference type="InterPro" id="IPR056574">
    <property type="entry name" value="Death_MADD"/>
</dbReference>
<evidence type="ECO:0000259" key="1">
    <source>
        <dbReference type="Pfam" id="PF23629"/>
    </source>
</evidence>
<gene>
    <name evidence="2" type="ORF">PXEA_LOCUS10102</name>
</gene>
<dbReference type="GO" id="GO:0032483">
    <property type="term" value="P:regulation of Rab protein signal transduction"/>
    <property type="evidence" value="ECO:0007669"/>
    <property type="project" value="TreeGrafter"/>
</dbReference>
<accession>A0A3S5AHJ4</accession>
<dbReference type="GO" id="GO:0042981">
    <property type="term" value="P:regulation of apoptotic process"/>
    <property type="evidence" value="ECO:0007669"/>
    <property type="project" value="TreeGrafter"/>
</dbReference>
<dbReference type="AlphaFoldDB" id="A0A3S5AHJ4"/>
<proteinExistence type="predicted"/>
<dbReference type="PANTHER" id="PTHR13008">
    <property type="entry name" value="MAP-KINASE ACTIVATING DEATH DOMAIN PROTEIN MADD /DENN/AEX-3 C.ELEGANS"/>
    <property type="match status" value="1"/>
</dbReference>
<sequence>MHAGMDNRPSELLMRYNMLSQLERKRLELNEDRLLTCLMHNMIAFMMMCGVDRDQIRRKVRRVLAKSHTGLHYSQEINNLLDALDYLVCSFNP</sequence>
<dbReference type="GO" id="GO:0005085">
    <property type="term" value="F:guanyl-nucleotide exchange factor activity"/>
    <property type="evidence" value="ECO:0007669"/>
    <property type="project" value="TreeGrafter"/>
</dbReference>
<evidence type="ECO:0000313" key="2">
    <source>
        <dbReference type="EMBL" id="VEL16662.1"/>
    </source>
</evidence>
<keyword evidence="3" id="KW-1185">Reference proteome</keyword>
<comment type="caution">
    <text evidence="2">The sequence shown here is derived from an EMBL/GenBank/DDBJ whole genome shotgun (WGS) entry which is preliminary data.</text>
</comment>
<dbReference type="InterPro" id="IPR039980">
    <property type="entry name" value="MADD"/>
</dbReference>
<dbReference type="EMBL" id="CAAALY010029406">
    <property type="protein sequence ID" value="VEL16662.1"/>
    <property type="molecule type" value="Genomic_DNA"/>
</dbReference>